<evidence type="ECO:0000313" key="9">
    <source>
        <dbReference type="EMBL" id="MCI14402.1"/>
    </source>
</evidence>
<comment type="catalytic activity">
    <reaction evidence="1">
        <text>S-ubiquitinyl-[E2 ubiquitin-conjugating enzyme]-L-cysteine + [acceptor protein]-L-lysine = [E2 ubiquitin-conjugating enzyme]-L-cysteine + N(6)-ubiquitinyl-[acceptor protein]-L-lysine.</text>
        <dbReference type="EC" id="2.3.2.27"/>
    </reaction>
</comment>
<dbReference type="InterPro" id="IPR013083">
    <property type="entry name" value="Znf_RING/FYVE/PHD"/>
</dbReference>
<reference evidence="9 10" key="1">
    <citation type="journal article" date="2018" name="Front. Plant Sci.">
        <title>Red Clover (Trifolium pratense) and Zigzag Clover (T. medium) - A Picture of Genomic Similarities and Differences.</title>
        <authorList>
            <person name="Dluhosova J."/>
            <person name="Istvanek J."/>
            <person name="Nedelnik J."/>
            <person name="Repkova J."/>
        </authorList>
    </citation>
    <scope>NUCLEOTIDE SEQUENCE [LARGE SCALE GENOMIC DNA]</scope>
    <source>
        <strain evidence="10">cv. 10/8</strain>
        <tissue evidence="9">Leaf</tissue>
    </source>
</reference>
<dbReference type="PROSITE" id="PS50176">
    <property type="entry name" value="ARM_REPEAT"/>
    <property type="match status" value="1"/>
</dbReference>
<dbReference type="InterPro" id="IPR003613">
    <property type="entry name" value="Ubox_domain"/>
</dbReference>
<dbReference type="PANTHER" id="PTHR23315:SF116">
    <property type="entry name" value="RING-TYPE E3 UBIQUITIN TRANSFERASE"/>
    <property type="match status" value="1"/>
</dbReference>
<evidence type="ECO:0000256" key="1">
    <source>
        <dbReference type="ARBA" id="ARBA00000900"/>
    </source>
</evidence>
<dbReference type="SUPFAM" id="SSF48371">
    <property type="entry name" value="ARM repeat"/>
    <property type="match status" value="1"/>
</dbReference>
<dbReference type="InterPro" id="IPR000225">
    <property type="entry name" value="Armadillo"/>
</dbReference>
<dbReference type="EMBL" id="LXQA010092272">
    <property type="protein sequence ID" value="MCI14402.1"/>
    <property type="molecule type" value="Genomic_DNA"/>
</dbReference>
<evidence type="ECO:0000313" key="10">
    <source>
        <dbReference type="Proteomes" id="UP000265520"/>
    </source>
</evidence>
<dbReference type="Gene3D" id="1.25.10.10">
    <property type="entry name" value="Leucine-rich Repeat Variant"/>
    <property type="match status" value="1"/>
</dbReference>
<dbReference type="PANTHER" id="PTHR23315">
    <property type="entry name" value="U BOX DOMAIN-CONTAINING"/>
    <property type="match status" value="1"/>
</dbReference>
<evidence type="ECO:0000256" key="7">
    <source>
        <dbReference type="PROSITE-ProRule" id="PRU00259"/>
    </source>
</evidence>
<dbReference type="CDD" id="cd16664">
    <property type="entry name" value="RING-Ubox_PUB"/>
    <property type="match status" value="1"/>
</dbReference>
<feature type="domain" description="U-box" evidence="8">
    <location>
        <begin position="1"/>
        <end position="61"/>
    </location>
</feature>
<name>A0A392PRU0_9FABA</name>
<gene>
    <name evidence="9" type="ORF">A2U01_0035533</name>
</gene>
<organism evidence="9 10">
    <name type="scientific">Trifolium medium</name>
    <dbReference type="NCBI Taxonomy" id="97028"/>
    <lineage>
        <taxon>Eukaryota</taxon>
        <taxon>Viridiplantae</taxon>
        <taxon>Streptophyta</taxon>
        <taxon>Embryophyta</taxon>
        <taxon>Tracheophyta</taxon>
        <taxon>Spermatophyta</taxon>
        <taxon>Magnoliopsida</taxon>
        <taxon>eudicotyledons</taxon>
        <taxon>Gunneridae</taxon>
        <taxon>Pentapetalae</taxon>
        <taxon>rosids</taxon>
        <taxon>fabids</taxon>
        <taxon>Fabales</taxon>
        <taxon>Fabaceae</taxon>
        <taxon>Papilionoideae</taxon>
        <taxon>50 kb inversion clade</taxon>
        <taxon>NPAAA clade</taxon>
        <taxon>Hologalegina</taxon>
        <taxon>IRL clade</taxon>
        <taxon>Trifolieae</taxon>
        <taxon>Trifolium</taxon>
    </lineage>
</organism>
<evidence type="ECO:0000256" key="5">
    <source>
        <dbReference type="ARBA" id="ARBA00022737"/>
    </source>
</evidence>
<protein>
    <recommendedName>
        <fullName evidence="3">RING-type E3 ubiquitin transferase</fullName>
        <ecNumber evidence="3">2.3.2.27</ecNumber>
    </recommendedName>
</protein>
<dbReference type="SUPFAM" id="SSF57850">
    <property type="entry name" value="RING/U-box"/>
    <property type="match status" value="1"/>
</dbReference>
<dbReference type="GO" id="GO:0061630">
    <property type="term" value="F:ubiquitin protein ligase activity"/>
    <property type="evidence" value="ECO:0007669"/>
    <property type="project" value="UniProtKB-EC"/>
</dbReference>
<keyword evidence="10" id="KW-1185">Reference proteome</keyword>
<dbReference type="EC" id="2.3.2.27" evidence="3"/>
<dbReference type="AlphaFoldDB" id="A0A392PRU0"/>
<dbReference type="InterPro" id="IPR011989">
    <property type="entry name" value="ARM-like"/>
</dbReference>
<evidence type="ECO:0000259" key="8">
    <source>
        <dbReference type="PROSITE" id="PS51698"/>
    </source>
</evidence>
<comment type="caution">
    <text evidence="9">The sequence shown here is derived from an EMBL/GenBank/DDBJ whole genome shotgun (WGS) entry which is preliminary data.</text>
</comment>
<accession>A0A392PRU0</accession>
<dbReference type="SMART" id="SM00504">
    <property type="entry name" value="Ubox"/>
    <property type="match status" value="1"/>
</dbReference>
<proteinExistence type="predicted"/>
<dbReference type="InterPro" id="IPR045210">
    <property type="entry name" value="RING-Ubox_PUB"/>
</dbReference>
<evidence type="ECO:0000256" key="3">
    <source>
        <dbReference type="ARBA" id="ARBA00012483"/>
    </source>
</evidence>
<dbReference type="GO" id="GO:0016567">
    <property type="term" value="P:protein ubiquitination"/>
    <property type="evidence" value="ECO:0007669"/>
    <property type="project" value="UniProtKB-UniPathway"/>
</dbReference>
<evidence type="ECO:0000256" key="6">
    <source>
        <dbReference type="ARBA" id="ARBA00022786"/>
    </source>
</evidence>
<dbReference type="Pfam" id="PF04564">
    <property type="entry name" value="U-box"/>
    <property type="match status" value="1"/>
</dbReference>
<feature type="non-terminal residue" evidence="9">
    <location>
        <position position="191"/>
    </location>
</feature>
<feature type="repeat" description="ARM" evidence="7">
    <location>
        <begin position="130"/>
        <end position="170"/>
    </location>
</feature>
<dbReference type="UniPathway" id="UPA00143"/>
<dbReference type="InterPro" id="IPR016024">
    <property type="entry name" value="ARM-type_fold"/>
</dbReference>
<sequence>MLDPVTISTGQTYNRASIKKWFEAGNMTCPKTGERLISTEFFPNTALKNLIQQFCYDNGISILTTKSHSVTATTVSPGSSAAAHGIQFASWSLARRLVFGTDEQKNKAAYEIRLLAKSNVFNTACLVENGTVPPLLDLVLTSTMQENAISALLKLSKHSNGREVIMESRGLKTIVNVLNRGYSLEARRVAA</sequence>
<dbReference type="Proteomes" id="UP000265520">
    <property type="component" value="Unassembled WGS sequence"/>
</dbReference>
<keyword evidence="6" id="KW-0833">Ubl conjugation pathway</keyword>
<evidence type="ECO:0000256" key="4">
    <source>
        <dbReference type="ARBA" id="ARBA00022679"/>
    </source>
</evidence>
<evidence type="ECO:0000256" key="2">
    <source>
        <dbReference type="ARBA" id="ARBA00004906"/>
    </source>
</evidence>
<keyword evidence="5" id="KW-0677">Repeat</keyword>
<comment type="pathway">
    <text evidence="2">Protein modification; protein ubiquitination.</text>
</comment>
<dbReference type="Gene3D" id="3.30.40.10">
    <property type="entry name" value="Zinc/RING finger domain, C3HC4 (zinc finger)"/>
    <property type="match status" value="1"/>
</dbReference>
<dbReference type="PROSITE" id="PS51698">
    <property type="entry name" value="U_BOX"/>
    <property type="match status" value="1"/>
</dbReference>
<keyword evidence="4" id="KW-0808">Transferase</keyword>